<dbReference type="EMBL" id="WOCE01000025">
    <property type="protein sequence ID" value="KAE9585204.1"/>
    <property type="molecule type" value="Genomic_DNA"/>
</dbReference>
<dbReference type="InterPro" id="IPR032861">
    <property type="entry name" value="TAXi_N"/>
</dbReference>
<proteinExistence type="inferred from homology"/>
<accession>A0A6A5M1G0</accession>
<comment type="caution">
    <text evidence="6">The sequence shown here is derived from an EMBL/GenBank/DDBJ whole genome shotgun (WGS) entry which is preliminary data.</text>
</comment>
<evidence type="ECO:0000256" key="4">
    <source>
        <dbReference type="ARBA" id="ARBA00022801"/>
    </source>
</evidence>
<dbReference type="GO" id="GO:0006508">
    <property type="term" value="P:proteolysis"/>
    <property type="evidence" value="ECO:0007669"/>
    <property type="project" value="UniProtKB-KW"/>
</dbReference>
<dbReference type="InterPro" id="IPR021109">
    <property type="entry name" value="Peptidase_aspartic_dom_sf"/>
</dbReference>
<keyword evidence="7" id="KW-1185">Reference proteome</keyword>
<dbReference type="CDD" id="cd05476">
    <property type="entry name" value="pepsin_A_like_plant"/>
    <property type="match status" value="1"/>
</dbReference>
<dbReference type="Gene3D" id="2.40.70.10">
    <property type="entry name" value="Acid Proteases"/>
    <property type="match status" value="2"/>
</dbReference>
<evidence type="ECO:0000256" key="5">
    <source>
        <dbReference type="ARBA" id="ARBA00023180"/>
    </source>
</evidence>
<dbReference type="Pfam" id="PF14541">
    <property type="entry name" value="TAXi_C"/>
    <property type="match status" value="1"/>
</dbReference>
<dbReference type="InterPro" id="IPR034161">
    <property type="entry name" value="Pepsin-like_plant"/>
</dbReference>
<keyword evidence="2" id="KW-0645">Protease</keyword>
<protein>
    <submittedName>
        <fullName evidence="6">Putative nepenthesin</fullName>
    </submittedName>
</protein>
<name>A0A6A5M1G0_LUPAL</name>
<dbReference type="SUPFAM" id="SSF50630">
    <property type="entry name" value="Acid proteases"/>
    <property type="match status" value="1"/>
</dbReference>
<sequence>MSCQILFDPTFILIFLFIFLLNFSTIEIVNGGFTVKLIRKNSLYAEHQNDIVQSPTYSDYAFTLMEVSIGTPPIKFYGVLDTGSDLIWLQCLPCPNCYKQKYPLFDPQKSSTYTPILCQEDECHKLVEENPSCSPNNECSYNFSYLDTSKAQGLLALDTITLNSTSQKPISLQSMIFGCGHNNTGFFSEEMMGIIGLGGGPLSLISQIGPSFGGKRFSYCLVPYDTNINISSHMSFGSGSEVLGDGVVTTSLVAIGESDPLLRVTLQGISVENTYFPLHSSSKGNMFFDSATTLTILPQPLYNSFVNEVRRRVSLDPVVDDPELNGRLCYRTSTSPKGPLITIHFENANVLLGPTQTFYLKKSGIFCLTLVGTDSEDVIYGYHSQTNYLIGIDFESKRVSFKETDCTKY</sequence>
<gene>
    <name evidence="6" type="ORF">Lalb_Chr25g0286501</name>
</gene>
<organism evidence="6 7">
    <name type="scientific">Lupinus albus</name>
    <name type="common">White lupine</name>
    <name type="synonym">Lupinus termis</name>
    <dbReference type="NCBI Taxonomy" id="3870"/>
    <lineage>
        <taxon>Eukaryota</taxon>
        <taxon>Viridiplantae</taxon>
        <taxon>Streptophyta</taxon>
        <taxon>Embryophyta</taxon>
        <taxon>Tracheophyta</taxon>
        <taxon>Spermatophyta</taxon>
        <taxon>Magnoliopsida</taxon>
        <taxon>eudicotyledons</taxon>
        <taxon>Gunneridae</taxon>
        <taxon>Pentapetalae</taxon>
        <taxon>rosids</taxon>
        <taxon>fabids</taxon>
        <taxon>Fabales</taxon>
        <taxon>Fabaceae</taxon>
        <taxon>Papilionoideae</taxon>
        <taxon>50 kb inversion clade</taxon>
        <taxon>genistoids sensu lato</taxon>
        <taxon>core genistoids</taxon>
        <taxon>Genisteae</taxon>
        <taxon>Lupinus</taxon>
    </lineage>
</organism>
<keyword evidence="3" id="KW-0064">Aspartyl protease</keyword>
<dbReference type="InterPro" id="IPR032799">
    <property type="entry name" value="TAXi_C"/>
</dbReference>
<reference evidence="7" key="1">
    <citation type="journal article" date="2020" name="Nat. Commun.">
        <title>Genome sequence of the cluster root forming white lupin.</title>
        <authorList>
            <person name="Hufnagel B."/>
            <person name="Marques A."/>
            <person name="Soriano A."/>
            <person name="Marques L."/>
            <person name="Divol F."/>
            <person name="Doumas P."/>
            <person name="Sallet E."/>
            <person name="Mancinotti D."/>
            <person name="Carrere S."/>
            <person name="Marande W."/>
            <person name="Arribat S."/>
            <person name="Keller J."/>
            <person name="Huneau C."/>
            <person name="Blein T."/>
            <person name="Aime D."/>
            <person name="Laguerre M."/>
            <person name="Taylor J."/>
            <person name="Schubert V."/>
            <person name="Nelson M."/>
            <person name="Geu-Flores F."/>
            <person name="Crespi M."/>
            <person name="Gallardo-Guerrero K."/>
            <person name="Delaux P.-M."/>
            <person name="Salse J."/>
            <person name="Berges H."/>
            <person name="Guyot R."/>
            <person name="Gouzy J."/>
            <person name="Peret B."/>
        </authorList>
    </citation>
    <scope>NUCLEOTIDE SEQUENCE [LARGE SCALE GENOMIC DNA]</scope>
    <source>
        <strain evidence="7">cv. Amiga</strain>
    </source>
</reference>
<dbReference type="GO" id="GO:0005576">
    <property type="term" value="C:extracellular region"/>
    <property type="evidence" value="ECO:0007669"/>
    <property type="project" value="TreeGrafter"/>
</dbReference>
<dbReference type="GO" id="GO:0004190">
    <property type="term" value="F:aspartic-type endopeptidase activity"/>
    <property type="evidence" value="ECO:0007669"/>
    <property type="project" value="UniProtKB-KW"/>
</dbReference>
<keyword evidence="4" id="KW-0378">Hydrolase</keyword>
<dbReference type="FunFam" id="2.40.70.10:FF:000031">
    <property type="entry name" value="Aspartyl protease AED1"/>
    <property type="match status" value="1"/>
</dbReference>
<dbReference type="Pfam" id="PF14543">
    <property type="entry name" value="TAXi_N"/>
    <property type="match status" value="1"/>
</dbReference>
<evidence type="ECO:0000256" key="1">
    <source>
        <dbReference type="ARBA" id="ARBA00007447"/>
    </source>
</evidence>
<dbReference type="OrthoDB" id="2747330at2759"/>
<dbReference type="Proteomes" id="UP000447434">
    <property type="component" value="Chromosome 25"/>
</dbReference>
<dbReference type="AlphaFoldDB" id="A0A6A5M1G0"/>
<comment type="similarity">
    <text evidence="1">Belongs to the peptidase A1 family.</text>
</comment>
<dbReference type="InterPro" id="IPR051708">
    <property type="entry name" value="Plant_Aspart_Prot_A1"/>
</dbReference>
<dbReference type="InterPro" id="IPR033121">
    <property type="entry name" value="PEPTIDASE_A1"/>
</dbReference>
<evidence type="ECO:0000313" key="6">
    <source>
        <dbReference type="EMBL" id="KAE9585204.1"/>
    </source>
</evidence>
<dbReference type="PANTHER" id="PTHR47967:SF39">
    <property type="entry name" value="ASPARTYL PROTEASE FAMILY PROTEIN, PUTATIVE-RELATED"/>
    <property type="match status" value="1"/>
</dbReference>
<keyword evidence="5" id="KW-0325">Glycoprotein</keyword>
<dbReference type="PROSITE" id="PS51767">
    <property type="entry name" value="PEPTIDASE_A1"/>
    <property type="match status" value="1"/>
</dbReference>
<evidence type="ECO:0000256" key="2">
    <source>
        <dbReference type="ARBA" id="ARBA00022670"/>
    </source>
</evidence>
<evidence type="ECO:0000313" key="7">
    <source>
        <dbReference type="Proteomes" id="UP000447434"/>
    </source>
</evidence>
<evidence type="ECO:0000256" key="3">
    <source>
        <dbReference type="ARBA" id="ARBA00022750"/>
    </source>
</evidence>
<dbReference type="PANTHER" id="PTHR47967">
    <property type="entry name" value="OS07G0603500 PROTEIN-RELATED"/>
    <property type="match status" value="1"/>
</dbReference>